<organism evidence="1 2">
    <name type="scientific">Colletotrichum truncatum</name>
    <name type="common">Anthracnose fungus</name>
    <name type="synonym">Colletotrichum capsici</name>
    <dbReference type="NCBI Taxonomy" id="5467"/>
    <lineage>
        <taxon>Eukaryota</taxon>
        <taxon>Fungi</taxon>
        <taxon>Dikarya</taxon>
        <taxon>Ascomycota</taxon>
        <taxon>Pezizomycotina</taxon>
        <taxon>Sordariomycetes</taxon>
        <taxon>Hypocreomycetidae</taxon>
        <taxon>Glomerellales</taxon>
        <taxon>Glomerellaceae</taxon>
        <taxon>Colletotrichum</taxon>
        <taxon>Colletotrichum truncatum species complex</taxon>
    </lineage>
</organism>
<evidence type="ECO:0000313" key="2">
    <source>
        <dbReference type="Proteomes" id="UP000805649"/>
    </source>
</evidence>
<dbReference type="Proteomes" id="UP000805649">
    <property type="component" value="Unassembled WGS sequence"/>
</dbReference>
<keyword evidence="2" id="KW-1185">Reference proteome</keyword>
<gene>
    <name evidence="1" type="ORF">CTRU02_200322</name>
</gene>
<dbReference type="EMBL" id="VUJX02000001">
    <property type="protein sequence ID" value="KAL0942436.1"/>
    <property type="molecule type" value="Genomic_DNA"/>
</dbReference>
<reference evidence="1 2" key="1">
    <citation type="journal article" date="2020" name="Phytopathology">
        <title>Genome Sequence Resources of Colletotrichum truncatum, C. plurivorum, C. musicola, and C. sojae: Four Species Pathogenic to Soybean (Glycine max).</title>
        <authorList>
            <person name="Rogerio F."/>
            <person name="Boufleur T.R."/>
            <person name="Ciampi-Guillardi M."/>
            <person name="Sukno S.A."/>
            <person name="Thon M.R."/>
            <person name="Massola Junior N.S."/>
            <person name="Baroncelli R."/>
        </authorList>
    </citation>
    <scope>NUCLEOTIDE SEQUENCE [LARGE SCALE GENOMIC DNA]</scope>
    <source>
        <strain evidence="1 2">CMES1059</strain>
    </source>
</reference>
<name>A0ACC3ZEB2_COLTU</name>
<protein>
    <submittedName>
        <fullName evidence="1">Uncharacterized protein</fullName>
    </submittedName>
</protein>
<accession>A0ACC3ZEB2</accession>
<proteinExistence type="predicted"/>
<sequence>MGRDGCEDHDISRSLQEARLTSFTTPLNCQGAAHYPEEDRLINIHMCWGQTLEAGSAQAFSSSARTLELSYFGRNYDVQAYESPRRHHCSVDLETLNSPPA</sequence>
<comment type="caution">
    <text evidence="1">The sequence shown here is derived from an EMBL/GenBank/DDBJ whole genome shotgun (WGS) entry which is preliminary data.</text>
</comment>
<evidence type="ECO:0000313" key="1">
    <source>
        <dbReference type="EMBL" id="KAL0942436.1"/>
    </source>
</evidence>